<dbReference type="GO" id="GO:0009097">
    <property type="term" value="P:isoleucine biosynthetic process"/>
    <property type="evidence" value="ECO:0007669"/>
    <property type="project" value="UniProtKB-UniRule"/>
</dbReference>
<gene>
    <name evidence="10" type="primary">ilvN</name>
    <name evidence="10" type="ORF">GMB86_01850</name>
</gene>
<comment type="pathway">
    <text evidence="2 8">Amino-acid biosynthesis; L-valine biosynthesis; L-valine from pyruvate: step 1/4.</text>
</comment>
<dbReference type="OrthoDB" id="9787365at2"/>
<dbReference type="NCBIfam" id="NF008864">
    <property type="entry name" value="PRK11895.1"/>
    <property type="match status" value="1"/>
</dbReference>
<dbReference type="EMBL" id="WNHB01000002">
    <property type="protein sequence ID" value="MTT30757.1"/>
    <property type="molecule type" value="Genomic_DNA"/>
</dbReference>
<protein>
    <recommendedName>
        <fullName evidence="8">Acetolactate synthase small subunit</fullName>
        <shortName evidence="8">AHAS</shortName>
        <shortName evidence="8">ALS</shortName>
        <ecNumber evidence="8">2.2.1.6</ecNumber>
    </recommendedName>
    <alternativeName>
        <fullName evidence="8">Acetohydroxy-acid synthase small subunit</fullName>
    </alternativeName>
</protein>
<evidence type="ECO:0000313" key="11">
    <source>
        <dbReference type="Proteomes" id="UP000440978"/>
    </source>
</evidence>
<dbReference type="PANTHER" id="PTHR30239">
    <property type="entry name" value="ACETOLACTATE SYNTHASE SMALL SUBUNIT"/>
    <property type="match status" value="1"/>
</dbReference>
<comment type="similarity">
    <text evidence="3 8">Belongs to the acetolactate synthase small subunit family.</text>
</comment>
<evidence type="ECO:0000256" key="8">
    <source>
        <dbReference type="RuleBase" id="RU368092"/>
    </source>
</evidence>
<dbReference type="EC" id="2.2.1.6" evidence="8"/>
<dbReference type="InterPro" id="IPR045865">
    <property type="entry name" value="ACT-like_dom_sf"/>
</dbReference>
<comment type="subunit">
    <text evidence="4 8">Dimer of large and small chains.</text>
</comment>
<evidence type="ECO:0000256" key="5">
    <source>
        <dbReference type="ARBA" id="ARBA00022605"/>
    </source>
</evidence>
<dbReference type="NCBIfam" id="TIGR00119">
    <property type="entry name" value="acolac_sm"/>
    <property type="match status" value="1"/>
</dbReference>
<dbReference type="Gene3D" id="3.30.70.1150">
    <property type="entry name" value="ACT-like. Chain A, domain 2"/>
    <property type="match status" value="1"/>
</dbReference>
<dbReference type="FunFam" id="3.30.70.1150:FF:000001">
    <property type="entry name" value="Acetolactate synthase small subunit"/>
    <property type="match status" value="1"/>
</dbReference>
<dbReference type="Pfam" id="PF13710">
    <property type="entry name" value="ACT_5"/>
    <property type="match status" value="1"/>
</dbReference>
<dbReference type="Pfam" id="PF10369">
    <property type="entry name" value="ALS_ss_C"/>
    <property type="match status" value="1"/>
</dbReference>
<dbReference type="Proteomes" id="UP000440978">
    <property type="component" value="Unassembled WGS sequence"/>
</dbReference>
<dbReference type="InterPro" id="IPR002912">
    <property type="entry name" value="ACT_dom"/>
</dbReference>
<dbReference type="GO" id="GO:0005829">
    <property type="term" value="C:cytosol"/>
    <property type="evidence" value="ECO:0007669"/>
    <property type="project" value="TreeGrafter"/>
</dbReference>
<comment type="catalytic activity">
    <reaction evidence="7 8">
        <text>2 pyruvate + H(+) = (2S)-2-acetolactate + CO2</text>
        <dbReference type="Rhea" id="RHEA:25249"/>
        <dbReference type="ChEBI" id="CHEBI:15361"/>
        <dbReference type="ChEBI" id="CHEBI:15378"/>
        <dbReference type="ChEBI" id="CHEBI:16526"/>
        <dbReference type="ChEBI" id="CHEBI:58476"/>
        <dbReference type="EC" id="2.2.1.6"/>
    </reaction>
</comment>
<dbReference type="RefSeq" id="WP_155216243.1">
    <property type="nucleotide sequence ID" value="NZ_WNHB01000002.1"/>
</dbReference>
<dbReference type="UniPathway" id="UPA00047">
    <property type="reaction ID" value="UER00055"/>
</dbReference>
<keyword evidence="5 8" id="KW-0028">Amino-acid biosynthesis</keyword>
<organism evidence="10 11">
    <name type="scientific">Terrilactibacillus tamarindi</name>
    <dbReference type="NCBI Taxonomy" id="2599694"/>
    <lineage>
        <taxon>Bacteria</taxon>
        <taxon>Bacillati</taxon>
        <taxon>Bacillota</taxon>
        <taxon>Bacilli</taxon>
        <taxon>Bacillales</taxon>
        <taxon>Bacillaceae</taxon>
        <taxon>Terrilactibacillus</taxon>
    </lineage>
</organism>
<comment type="caution">
    <text evidence="10">The sequence shown here is derived from an EMBL/GenBank/DDBJ whole genome shotgun (WGS) entry which is preliminary data.</text>
</comment>
<dbReference type="InterPro" id="IPR027271">
    <property type="entry name" value="Acetolactate_synth/TF_NikR_C"/>
</dbReference>
<evidence type="ECO:0000256" key="6">
    <source>
        <dbReference type="ARBA" id="ARBA00023304"/>
    </source>
</evidence>
<dbReference type="PANTHER" id="PTHR30239:SF0">
    <property type="entry name" value="ACETOLACTATE SYNTHASE SMALL SUBUNIT 1, CHLOROPLASTIC"/>
    <property type="match status" value="1"/>
</dbReference>
<evidence type="ECO:0000256" key="7">
    <source>
        <dbReference type="ARBA" id="ARBA00048670"/>
    </source>
</evidence>
<accession>A0A6N8CNH2</accession>
<evidence type="ECO:0000259" key="9">
    <source>
        <dbReference type="PROSITE" id="PS51671"/>
    </source>
</evidence>
<comment type="function">
    <text evidence="8">Catalyzes the conversion of 2 pyruvate molecules into acetolactate in the first common step of the biosynthetic pathway of the branched-amino acids such as leucine, isoleucine, and valine.</text>
</comment>
<comment type="pathway">
    <text evidence="1 8">Amino-acid biosynthesis; L-isoleucine biosynthesis; L-isoleucine from 2-oxobutanoate: step 1/4.</text>
</comment>
<feature type="domain" description="ACT" evidence="9">
    <location>
        <begin position="4"/>
        <end position="80"/>
    </location>
</feature>
<evidence type="ECO:0000256" key="4">
    <source>
        <dbReference type="ARBA" id="ARBA00011744"/>
    </source>
</evidence>
<dbReference type="UniPathway" id="UPA00049">
    <property type="reaction ID" value="UER00059"/>
</dbReference>
<keyword evidence="6 8" id="KW-0100">Branched-chain amino acid biosynthesis</keyword>
<keyword evidence="8 10" id="KW-0808">Transferase</keyword>
<dbReference type="GO" id="GO:1990610">
    <property type="term" value="F:acetolactate synthase regulator activity"/>
    <property type="evidence" value="ECO:0007669"/>
    <property type="project" value="UniProtKB-UniRule"/>
</dbReference>
<dbReference type="Gene3D" id="3.30.70.260">
    <property type="match status" value="1"/>
</dbReference>
<sequence>MKKVVQLLTNNESSALSRILGVLSKRQCHVESLSVTSDVFNPDFSNVTLVTDLKREEEASLLIKQLDKLIDVVEVKDLTIKGGVARELALVKVASPSDIRSEVISLAEPFRASIINVSRDALTFQLTGKSEKIDAFIELVKPYGIKEVSRTGAVAFIRNDQEDSSAKECSLALN</sequence>
<reference evidence="10 11" key="1">
    <citation type="submission" date="2019-11" db="EMBL/GenBank/DDBJ databases">
        <title>Terrilactibacillus tamarindus sp. nov. BCM23-1 isolated from bark of Tamarindus indica.</title>
        <authorList>
            <person name="Kingkaew E."/>
            <person name="Tanasupawat S."/>
        </authorList>
    </citation>
    <scope>NUCLEOTIDE SEQUENCE [LARGE SCALE GENOMIC DNA]</scope>
    <source>
        <strain evidence="10 11">BCM23-1</strain>
    </source>
</reference>
<dbReference type="PROSITE" id="PS51671">
    <property type="entry name" value="ACT"/>
    <property type="match status" value="1"/>
</dbReference>
<evidence type="ECO:0000256" key="2">
    <source>
        <dbReference type="ARBA" id="ARBA00005025"/>
    </source>
</evidence>
<dbReference type="InterPro" id="IPR019455">
    <property type="entry name" value="Acetolactate_synth_ssu_C"/>
</dbReference>
<dbReference type="AlphaFoldDB" id="A0A6N8CNH2"/>
<dbReference type="GO" id="GO:0009099">
    <property type="term" value="P:L-valine biosynthetic process"/>
    <property type="evidence" value="ECO:0007669"/>
    <property type="project" value="UniProtKB-UniRule"/>
</dbReference>
<dbReference type="GO" id="GO:0003984">
    <property type="term" value="F:acetolactate synthase activity"/>
    <property type="evidence" value="ECO:0007669"/>
    <property type="project" value="UniProtKB-UniRule"/>
</dbReference>
<name>A0A6N8CNH2_9BACI</name>
<evidence type="ECO:0000256" key="1">
    <source>
        <dbReference type="ARBA" id="ARBA00004974"/>
    </source>
</evidence>
<dbReference type="SUPFAM" id="SSF55021">
    <property type="entry name" value="ACT-like"/>
    <property type="match status" value="2"/>
</dbReference>
<proteinExistence type="inferred from homology"/>
<evidence type="ECO:0000256" key="3">
    <source>
        <dbReference type="ARBA" id="ARBA00006341"/>
    </source>
</evidence>
<evidence type="ECO:0000313" key="10">
    <source>
        <dbReference type="EMBL" id="MTT30757.1"/>
    </source>
</evidence>
<dbReference type="InterPro" id="IPR004789">
    <property type="entry name" value="Acetalactate_synth_ssu"/>
</dbReference>
<keyword evidence="11" id="KW-1185">Reference proteome</keyword>